<dbReference type="EMBL" id="LVZM01001578">
    <property type="protein sequence ID" value="OUC49117.1"/>
    <property type="molecule type" value="Genomic_DNA"/>
</dbReference>
<dbReference type="Proteomes" id="UP000243006">
    <property type="component" value="Unassembled WGS sequence"/>
</dbReference>
<evidence type="ECO:0000256" key="1">
    <source>
        <dbReference type="SAM" id="Phobius"/>
    </source>
</evidence>
<organism evidence="2 3">
    <name type="scientific">Trichinella nativa</name>
    <dbReference type="NCBI Taxonomy" id="6335"/>
    <lineage>
        <taxon>Eukaryota</taxon>
        <taxon>Metazoa</taxon>
        <taxon>Ecdysozoa</taxon>
        <taxon>Nematoda</taxon>
        <taxon>Enoplea</taxon>
        <taxon>Dorylaimia</taxon>
        <taxon>Trichinellida</taxon>
        <taxon>Trichinellidae</taxon>
        <taxon>Trichinella</taxon>
    </lineage>
</organism>
<evidence type="ECO:0000313" key="3">
    <source>
        <dbReference type="Proteomes" id="UP000243006"/>
    </source>
</evidence>
<proteinExistence type="predicted"/>
<keyword evidence="1" id="KW-1133">Transmembrane helix</keyword>
<keyword evidence="1" id="KW-0472">Membrane</keyword>
<dbReference type="AlphaFoldDB" id="A0A1Y3EZA6"/>
<feature type="transmembrane region" description="Helical" evidence="1">
    <location>
        <begin position="24"/>
        <end position="46"/>
    </location>
</feature>
<sequence length="70" mass="7730">MVSFGHVSNFSGSGFGAPGSAPSFVVGIMCKVLTLITSCHVELVLLNKWQLKWDLKTARKHFERLRHGCV</sequence>
<gene>
    <name evidence="2" type="ORF">D917_05694</name>
</gene>
<keyword evidence="1" id="KW-0812">Transmembrane</keyword>
<reference evidence="2 3" key="1">
    <citation type="submission" date="2015-04" db="EMBL/GenBank/DDBJ databases">
        <title>Draft genome of the roundworm Trichinella nativa.</title>
        <authorList>
            <person name="Mitreva M."/>
        </authorList>
    </citation>
    <scope>NUCLEOTIDE SEQUENCE [LARGE SCALE GENOMIC DNA]</scope>
    <source>
        <strain evidence="2 3">ISS45</strain>
    </source>
</reference>
<accession>A0A1Y3EZA6</accession>
<protein>
    <submittedName>
        <fullName evidence="2">Uncharacterized protein</fullName>
    </submittedName>
</protein>
<name>A0A1Y3EZA6_9BILA</name>
<evidence type="ECO:0000313" key="2">
    <source>
        <dbReference type="EMBL" id="OUC49117.1"/>
    </source>
</evidence>
<comment type="caution">
    <text evidence="2">The sequence shown here is derived from an EMBL/GenBank/DDBJ whole genome shotgun (WGS) entry which is preliminary data.</text>
</comment>